<reference evidence="1 2" key="1">
    <citation type="journal article" date="2018" name="Mol. Genet. Genomics">
        <title>The red deer Cervus elaphus genome CerEla1.0: sequencing, annotating, genes, and chromosomes.</title>
        <authorList>
            <person name="Bana N.A."/>
            <person name="Nyiri A."/>
            <person name="Nagy J."/>
            <person name="Frank K."/>
            <person name="Nagy T."/>
            <person name="Steger V."/>
            <person name="Schiller M."/>
            <person name="Lakatos P."/>
            <person name="Sugar L."/>
            <person name="Horn P."/>
            <person name="Barta E."/>
            <person name="Orosz L."/>
        </authorList>
    </citation>
    <scope>NUCLEOTIDE SEQUENCE [LARGE SCALE GENOMIC DNA]</scope>
    <source>
        <strain evidence="1">Hungarian</strain>
    </source>
</reference>
<accession>A0A212CY60</accession>
<protein>
    <recommendedName>
        <fullName evidence="3">Ig-like domain-containing protein</fullName>
    </recommendedName>
</protein>
<dbReference type="InterPro" id="IPR013783">
    <property type="entry name" value="Ig-like_fold"/>
</dbReference>
<keyword evidence="2" id="KW-1185">Reference proteome</keyword>
<comment type="caution">
    <text evidence="1">The sequence shown here is derived from an EMBL/GenBank/DDBJ whole genome shotgun (WGS) entry which is preliminary data.</text>
</comment>
<evidence type="ECO:0000313" key="2">
    <source>
        <dbReference type="Proteomes" id="UP000242450"/>
    </source>
</evidence>
<dbReference type="SUPFAM" id="SSF48726">
    <property type="entry name" value="Immunoglobulin"/>
    <property type="match status" value="1"/>
</dbReference>
<dbReference type="EMBL" id="MKHE01000010">
    <property type="protein sequence ID" value="OWK10911.1"/>
    <property type="molecule type" value="Genomic_DNA"/>
</dbReference>
<evidence type="ECO:0000313" key="1">
    <source>
        <dbReference type="EMBL" id="OWK10911.1"/>
    </source>
</evidence>
<dbReference type="OrthoDB" id="8923679at2759"/>
<dbReference type="Gene3D" id="2.60.40.10">
    <property type="entry name" value="Immunoglobulins"/>
    <property type="match status" value="1"/>
</dbReference>
<gene>
    <name evidence="1" type="ORF">Celaphus_00007353</name>
</gene>
<dbReference type="InterPro" id="IPR036179">
    <property type="entry name" value="Ig-like_dom_sf"/>
</dbReference>
<dbReference type="AlphaFoldDB" id="A0A212CY60"/>
<name>A0A212CY60_CEREH</name>
<sequence length="49" mass="5406">MGDFTDADESRVVSEGRAAVLSLPPISSCPRPQVTWFREGQKIIPSSRM</sequence>
<organism evidence="1 2">
    <name type="scientific">Cervus elaphus hippelaphus</name>
    <name type="common">European red deer</name>
    <dbReference type="NCBI Taxonomy" id="46360"/>
    <lineage>
        <taxon>Eukaryota</taxon>
        <taxon>Metazoa</taxon>
        <taxon>Chordata</taxon>
        <taxon>Craniata</taxon>
        <taxon>Vertebrata</taxon>
        <taxon>Euteleostomi</taxon>
        <taxon>Mammalia</taxon>
        <taxon>Eutheria</taxon>
        <taxon>Laurasiatheria</taxon>
        <taxon>Artiodactyla</taxon>
        <taxon>Ruminantia</taxon>
        <taxon>Pecora</taxon>
        <taxon>Cervidae</taxon>
        <taxon>Cervinae</taxon>
        <taxon>Cervus</taxon>
    </lineage>
</organism>
<proteinExistence type="predicted"/>
<evidence type="ECO:0008006" key="3">
    <source>
        <dbReference type="Google" id="ProtNLM"/>
    </source>
</evidence>
<dbReference type="Proteomes" id="UP000242450">
    <property type="component" value="Chromosome 10"/>
</dbReference>